<name>A0ABM8XS67_9BURK</name>
<protein>
    <submittedName>
        <fullName evidence="1">GTP 3',8-cyclase</fullName>
    </submittedName>
</protein>
<accession>A0ABM8XS67</accession>
<reference evidence="1 2" key="1">
    <citation type="submission" date="2021-08" db="EMBL/GenBank/DDBJ databases">
        <authorList>
            <person name="Peeters C."/>
        </authorList>
    </citation>
    <scope>NUCLEOTIDE SEQUENCE [LARGE SCALE GENOMIC DNA]</scope>
    <source>
        <strain evidence="1 2">LMG 23992</strain>
    </source>
</reference>
<dbReference type="Gene3D" id="3.20.20.70">
    <property type="entry name" value="Aldolase class I"/>
    <property type="match status" value="1"/>
</dbReference>
<proteinExistence type="predicted"/>
<dbReference type="EMBL" id="CAJZAI010000019">
    <property type="protein sequence ID" value="CAG9183173.1"/>
    <property type="molecule type" value="Genomic_DNA"/>
</dbReference>
<dbReference type="InterPro" id="IPR013785">
    <property type="entry name" value="Aldolase_TIM"/>
</dbReference>
<keyword evidence="2" id="KW-1185">Reference proteome</keyword>
<organism evidence="1 2">
    <name type="scientific">Cupriavidus laharis</name>
    <dbReference type="NCBI Taxonomy" id="151654"/>
    <lineage>
        <taxon>Bacteria</taxon>
        <taxon>Pseudomonadati</taxon>
        <taxon>Pseudomonadota</taxon>
        <taxon>Betaproteobacteria</taxon>
        <taxon>Burkholderiales</taxon>
        <taxon>Burkholderiaceae</taxon>
        <taxon>Cupriavidus</taxon>
    </lineage>
</organism>
<comment type="caution">
    <text evidence="1">The sequence shown here is derived from an EMBL/GenBank/DDBJ whole genome shotgun (WGS) entry which is preliminary data.</text>
</comment>
<evidence type="ECO:0000313" key="1">
    <source>
        <dbReference type="EMBL" id="CAG9183173.1"/>
    </source>
</evidence>
<gene>
    <name evidence="1" type="primary">moaA_4</name>
    <name evidence="1" type="ORF">LMG23992_04916</name>
</gene>
<sequence>MSVDGRLFLCLFATQSVDLRSHLAAGRPAEAVADAVREAWQARGDRYSELREERRAKGKRQYPTVRMSLVGG</sequence>
<evidence type="ECO:0000313" key="2">
    <source>
        <dbReference type="Proteomes" id="UP000727654"/>
    </source>
</evidence>
<dbReference type="Proteomes" id="UP000727654">
    <property type="component" value="Unassembled WGS sequence"/>
</dbReference>